<dbReference type="InterPro" id="IPR036390">
    <property type="entry name" value="WH_DNA-bd_sf"/>
</dbReference>
<dbReference type="SMART" id="SM01372">
    <property type="entry name" value="E2F_TDP"/>
    <property type="match status" value="1"/>
</dbReference>
<dbReference type="Gene3D" id="6.10.250.540">
    <property type="match status" value="1"/>
</dbReference>
<dbReference type="PANTHER" id="PTHR12081">
    <property type="entry name" value="TRANSCRIPTION FACTOR E2F"/>
    <property type="match status" value="1"/>
</dbReference>
<dbReference type="Pfam" id="PF02319">
    <property type="entry name" value="WHD_E2F_TDP"/>
    <property type="match status" value="1"/>
</dbReference>
<dbReference type="AlphaFoldDB" id="A0A2V0NUD7"/>
<evidence type="ECO:0000256" key="2">
    <source>
        <dbReference type="ARBA" id="ARBA00023015"/>
    </source>
</evidence>
<reference evidence="8 9" key="1">
    <citation type="journal article" date="2018" name="Sci. Rep.">
        <title>Raphidocelis subcapitata (=Pseudokirchneriella subcapitata) provides an insight into genome evolution and environmental adaptations in the Sphaeropleales.</title>
        <authorList>
            <person name="Suzuki S."/>
            <person name="Yamaguchi H."/>
            <person name="Nakajima N."/>
            <person name="Kawachi M."/>
        </authorList>
    </citation>
    <scope>NUCLEOTIDE SEQUENCE [LARGE SCALE GENOMIC DNA]</scope>
    <source>
        <strain evidence="8 9">NIES-35</strain>
    </source>
</reference>
<dbReference type="SUPFAM" id="SSF144074">
    <property type="entry name" value="E2F-DP heterodimerization region"/>
    <property type="match status" value="1"/>
</dbReference>
<dbReference type="STRING" id="307507.A0A2V0NUD7"/>
<feature type="compositionally biased region" description="Basic residues" evidence="6">
    <location>
        <begin position="18"/>
        <end position="28"/>
    </location>
</feature>
<dbReference type="InterPro" id="IPR037241">
    <property type="entry name" value="E2F-DP_heterodim"/>
</dbReference>
<feature type="region of interest" description="Disordered" evidence="6">
    <location>
        <begin position="120"/>
        <end position="139"/>
    </location>
</feature>
<dbReference type="FunFam" id="1.10.10.10:FF:000008">
    <property type="entry name" value="E2F transcription factor 1"/>
    <property type="match status" value="1"/>
</dbReference>
<feature type="region of interest" description="Disordered" evidence="6">
    <location>
        <begin position="1"/>
        <end position="41"/>
    </location>
</feature>
<feature type="compositionally biased region" description="Low complexity" evidence="6">
    <location>
        <begin position="360"/>
        <end position="369"/>
    </location>
</feature>
<dbReference type="GO" id="GO:0000978">
    <property type="term" value="F:RNA polymerase II cis-regulatory region sequence-specific DNA binding"/>
    <property type="evidence" value="ECO:0007669"/>
    <property type="project" value="InterPro"/>
</dbReference>
<dbReference type="InParanoid" id="A0A2V0NUD7"/>
<dbReference type="InterPro" id="IPR003316">
    <property type="entry name" value="E2F_WHTH_DNA-bd_dom"/>
</dbReference>
<evidence type="ECO:0000259" key="7">
    <source>
        <dbReference type="SMART" id="SM01372"/>
    </source>
</evidence>
<evidence type="ECO:0000256" key="1">
    <source>
        <dbReference type="ARBA" id="ARBA00010940"/>
    </source>
</evidence>
<dbReference type="Gene3D" id="1.10.10.10">
    <property type="entry name" value="Winged helix-like DNA-binding domain superfamily/Winged helix DNA-binding domain"/>
    <property type="match status" value="1"/>
</dbReference>
<protein>
    <submittedName>
        <fullName evidence="8">Transcription factor</fullName>
    </submittedName>
</protein>
<evidence type="ECO:0000313" key="9">
    <source>
        <dbReference type="Proteomes" id="UP000247498"/>
    </source>
</evidence>
<comment type="subcellular location">
    <subcellularLocation>
        <location evidence="5">Nucleus</location>
    </subcellularLocation>
</comment>
<dbReference type="SUPFAM" id="SSF46785">
    <property type="entry name" value="Winged helix' DNA-binding domain"/>
    <property type="match status" value="1"/>
</dbReference>
<dbReference type="PANTHER" id="PTHR12081:SF18">
    <property type="entry name" value="TRANSCRIPTION FACTOR E2F2-RELATED"/>
    <property type="match status" value="1"/>
</dbReference>
<evidence type="ECO:0000313" key="8">
    <source>
        <dbReference type="EMBL" id="GBF89163.1"/>
    </source>
</evidence>
<evidence type="ECO:0000256" key="3">
    <source>
        <dbReference type="ARBA" id="ARBA00023125"/>
    </source>
</evidence>
<dbReference type="GO" id="GO:0090575">
    <property type="term" value="C:RNA polymerase II transcription regulator complex"/>
    <property type="evidence" value="ECO:0007669"/>
    <property type="project" value="TreeGrafter"/>
</dbReference>
<comment type="caution">
    <text evidence="8">The sequence shown here is derived from an EMBL/GenBank/DDBJ whole genome shotgun (WGS) entry which is preliminary data.</text>
</comment>
<dbReference type="InterPro" id="IPR036388">
    <property type="entry name" value="WH-like_DNA-bd_sf"/>
</dbReference>
<organism evidence="8 9">
    <name type="scientific">Raphidocelis subcapitata</name>
    <dbReference type="NCBI Taxonomy" id="307507"/>
    <lineage>
        <taxon>Eukaryota</taxon>
        <taxon>Viridiplantae</taxon>
        <taxon>Chlorophyta</taxon>
        <taxon>core chlorophytes</taxon>
        <taxon>Chlorophyceae</taxon>
        <taxon>CS clade</taxon>
        <taxon>Sphaeropleales</taxon>
        <taxon>Selenastraceae</taxon>
        <taxon>Raphidocelis</taxon>
    </lineage>
</organism>
<feature type="region of interest" description="Disordered" evidence="6">
    <location>
        <begin position="329"/>
        <end position="369"/>
    </location>
</feature>
<dbReference type="GO" id="GO:0046983">
    <property type="term" value="F:protein dimerization activity"/>
    <property type="evidence" value="ECO:0007669"/>
    <property type="project" value="InterPro"/>
</dbReference>
<accession>A0A2V0NUD7</accession>
<dbReference type="InterPro" id="IPR015633">
    <property type="entry name" value="E2F"/>
</dbReference>
<name>A0A2V0NUD7_9CHLO</name>
<sequence length="508" mass="50961">MRGEDVDDDQDWRSPTRLGKRKASRRLAHSPDDKPSPTFGTGCRFDSSLGMLTKKFLNLIENAEDGILDLNQAADILQVQKRRIYDITNVLEGVGLIEKKSKNNILWKPLVMEPSSQGAAAGAGAAAGPGAAPEADSQHDAAEALEALAQQTATLREQESLLDGQISSLMAALRAMTEHPANRRLLYVTDADITSLPCFAQDTVFAVKAPKGTTLEMPDPAEGTSLGGARHYRIVLRSAAEGVEVFLVQHANSGIGQPGGAPAPVPAPASAPGAAGEQQLAAAAAAAAAAQAMQAAEAAVAAATGALPMLPPPGQLAGGPAAWAAVPPADLRSQQQQHHQPPPPGRPPGGRARPPPLLPPELIAGAGGPLSAAPSPFTALLAKAVAGAGASPLVGLKAEDGPSAAAGGLPTPGTAFALGLGSPLLAPGLGSPGGLASPCGGFALGGAKWQADIDPEVWFQDDGGEQAASMQDFFGGEPGGSLFRGGERPAAAAAAAAVAVPAGGAAGW</sequence>
<dbReference type="Proteomes" id="UP000247498">
    <property type="component" value="Unassembled WGS sequence"/>
</dbReference>
<keyword evidence="9" id="KW-1185">Reference proteome</keyword>
<dbReference type="InterPro" id="IPR032198">
    <property type="entry name" value="E2F_CC-MB"/>
</dbReference>
<feature type="compositionally biased region" description="Low complexity" evidence="6">
    <location>
        <begin position="120"/>
        <end position="133"/>
    </location>
</feature>
<keyword evidence="5" id="KW-0539">Nucleus</keyword>
<comment type="similarity">
    <text evidence="1 5">Belongs to the E2F/DP family.</text>
</comment>
<feature type="compositionally biased region" description="Pro residues" evidence="6">
    <location>
        <begin position="340"/>
        <end position="359"/>
    </location>
</feature>
<evidence type="ECO:0000256" key="4">
    <source>
        <dbReference type="ARBA" id="ARBA00023163"/>
    </source>
</evidence>
<evidence type="ECO:0000256" key="5">
    <source>
        <dbReference type="RuleBase" id="RU003796"/>
    </source>
</evidence>
<dbReference type="EMBL" id="BDRX01000008">
    <property type="protein sequence ID" value="GBF89163.1"/>
    <property type="molecule type" value="Genomic_DNA"/>
</dbReference>
<feature type="compositionally biased region" description="Acidic residues" evidence="6">
    <location>
        <begin position="1"/>
        <end position="10"/>
    </location>
</feature>
<dbReference type="OrthoDB" id="1743261at2759"/>
<keyword evidence="2 5" id="KW-0805">Transcription regulation</keyword>
<keyword evidence="4 5" id="KW-0804">Transcription</keyword>
<keyword evidence="3 5" id="KW-0238">DNA-binding</keyword>
<dbReference type="Pfam" id="PF16421">
    <property type="entry name" value="E2F_CC-MB"/>
    <property type="match status" value="1"/>
</dbReference>
<dbReference type="CDD" id="cd14660">
    <property type="entry name" value="E2F_DD"/>
    <property type="match status" value="1"/>
</dbReference>
<evidence type="ECO:0000256" key="6">
    <source>
        <dbReference type="SAM" id="MobiDB-lite"/>
    </source>
</evidence>
<gene>
    <name evidence="8" type="ORF">Rsub_01880</name>
</gene>
<feature type="domain" description="E2F/DP family winged-helix DNA-binding" evidence="7">
    <location>
        <begin position="44"/>
        <end position="109"/>
    </location>
</feature>
<proteinExistence type="inferred from homology"/>
<dbReference type="GO" id="GO:0000981">
    <property type="term" value="F:DNA-binding transcription factor activity, RNA polymerase II-specific"/>
    <property type="evidence" value="ECO:0007669"/>
    <property type="project" value="TreeGrafter"/>
</dbReference>